<proteinExistence type="predicted"/>
<accession>A0A2T2P6M9</accession>
<dbReference type="EMBL" id="KZ678129">
    <property type="protein sequence ID" value="PSN73312.1"/>
    <property type="molecule type" value="Genomic_DNA"/>
</dbReference>
<dbReference type="Proteomes" id="UP000240883">
    <property type="component" value="Unassembled WGS sequence"/>
</dbReference>
<gene>
    <name evidence="2" type="ORF">BS50DRAFT_568880</name>
</gene>
<feature type="chain" id="PRO_5015461753" description="Secreted protein" evidence="1">
    <location>
        <begin position="22"/>
        <end position="174"/>
    </location>
</feature>
<protein>
    <recommendedName>
        <fullName evidence="4">Secreted protein</fullName>
    </recommendedName>
</protein>
<evidence type="ECO:0000313" key="2">
    <source>
        <dbReference type="EMBL" id="PSN73312.1"/>
    </source>
</evidence>
<keyword evidence="3" id="KW-1185">Reference proteome</keyword>
<sequence>MYAVTCLLASLLCAILVQTSAVTDPAPSTPALSSNETVDLDQRQIFRSCGTMEVRDHHNKDQKVANWNGDLYQAGVCDTIGQYGDTCYKAASYVMPPPKEGERGCWCMWYMTRADCEDPNVPAMQYAKSSKKSHGPLKPYWPYYYMCDDHKTDRPRSIIGYRESRVCKGENGGW</sequence>
<reference evidence="2 3" key="1">
    <citation type="journal article" date="2018" name="Front. Microbiol.">
        <title>Genome-Wide Analysis of Corynespora cassiicola Leaf Fall Disease Putative Effectors.</title>
        <authorList>
            <person name="Lopez D."/>
            <person name="Ribeiro S."/>
            <person name="Label P."/>
            <person name="Fumanal B."/>
            <person name="Venisse J.S."/>
            <person name="Kohler A."/>
            <person name="de Oliveira R.R."/>
            <person name="Labutti K."/>
            <person name="Lipzen A."/>
            <person name="Lail K."/>
            <person name="Bauer D."/>
            <person name="Ohm R.A."/>
            <person name="Barry K.W."/>
            <person name="Spatafora J."/>
            <person name="Grigoriev I.V."/>
            <person name="Martin F.M."/>
            <person name="Pujade-Renaud V."/>
        </authorList>
    </citation>
    <scope>NUCLEOTIDE SEQUENCE [LARGE SCALE GENOMIC DNA]</scope>
    <source>
        <strain evidence="2 3">Philippines</strain>
    </source>
</reference>
<name>A0A2T2P6M9_CORCC</name>
<keyword evidence="1" id="KW-0732">Signal</keyword>
<organism evidence="2 3">
    <name type="scientific">Corynespora cassiicola Philippines</name>
    <dbReference type="NCBI Taxonomy" id="1448308"/>
    <lineage>
        <taxon>Eukaryota</taxon>
        <taxon>Fungi</taxon>
        <taxon>Dikarya</taxon>
        <taxon>Ascomycota</taxon>
        <taxon>Pezizomycotina</taxon>
        <taxon>Dothideomycetes</taxon>
        <taxon>Pleosporomycetidae</taxon>
        <taxon>Pleosporales</taxon>
        <taxon>Corynesporascaceae</taxon>
        <taxon>Corynespora</taxon>
    </lineage>
</organism>
<evidence type="ECO:0000256" key="1">
    <source>
        <dbReference type="SAM" id="SignalP"/>
    </source>
</evidence>
<evidence type="ECO:0008006" key="4">
    <source>
        <dbReference type="Google" id="ProtNLM"/>
    </source>
</evidence>
<feature type="signal peptide" evidence="1">
    <location>
        <begin position="1"/>
        <end position="21"/>
    </location>
</feature>
<evidence type="ECO:0000313" key="3">
    <source>
        <dbReference type="Proteomes" id="UP000240883"/>
    </source>
</evidence>
<dbReference type="AlphaFoldDB" id="A0A2T2P6M9"/>